<name>A6I6D1_RAT</name>
<reference evidence="1 2" key="1">
    <citation type="submission" date="2005-09" db="EMBL/GenBank/DDBJ databases">
        <authorList>
            <person name="Mural R.J."/>
            <person name="Li P.W."/>
            <person name="Adams M.D."/>
            <person name="Amanatides P.G."/>
            <person name="Baden-Tillson H."/>
            <person name="Barnstead M."/>
            <person name="Chin S.H."/>
            <person name="Dew I."/>
            <person name="Evans C.A."/>
            <person name="Ferriera S."/>
            <person name="Flanigan M."/>
            <person name="Fosler C."/>
            <person name="Glodek A."/>
            <person name="Gu Z."/>
            <person name="Holt R.A."/>
            <person name="Jennings D."/>
            <person name="Kraft C.L."/>
            <person name="Lu F."/>
            <person name="Nguyen T."/>
            <person name="Nusskern D.R."/>
            <person name="Pfannkoch C.M."/>
            <person name="Sitter C."/>
            <person name="Sutton G.G."/>
            <person name="Venter J.C."/>
            <person name="Wang Z."/>
            <person name="Woodage T."/>
            <person name="Zheng X.H."/>
            <person name="Zhong F."/>
        </authorList>
    </citation>
    <scope>NUCLEOTIDE SEQUENCE [LARGE SCALE GENOMIC DNA]</scope>
    <source>
        <strain>BN</strain>
        <strain evidence="2">Sprague-Dawley</strain>
    </source>
</reference>
<organism evidence="1 2">
    <name type="scientific">Rattus norvegicus</name>
    <name type="common">Rat</name>
    <dbReference type="NCBI Taxonomy" id="10116"/>
    <lineage>
        <taxon>Eukaryota</taxon>
        <taxon>Metazoa</taxon>
        <taxon>Chordata</taxon>
        <taxon>Craniata</taxon>
        <taxon>Vertebrata</taxon>
        <taxon>Euteleostomi</taxon>
        <taxon>Mammalia</taxon>
        <taxon>Eutheria</taxon>
        <taxon>Euarchontoglires</taxon>
        <taxon>Glires</taxon>
        <taxon>Rodentia</taxon>
        <taxon>Myomorpha</taxon>
        <taxon>Muroidea</taxon>
        <taxon>Muridae</taxon>
        <taxon>Murinae</taxon>
        <taxon>Rattus</taxon>
    </lineage>
</organism>
<dbReference type="AlphaFoldDB" id="A6I6D1"/>
<evidence type="ECO:0000313" key="1">
    <source>
        <dbReference type="EMBL" id="EDM18449.1"/>
    </source>
</evidence>
<evidence type="ECO:0000313" key="2">
    <source>
        <dbReference type="Proteomes" id="UP000234681"/>
    </source>
</evidence>
<accession>A6I6D1</accession>
<sequence>MLSRLCPALSGPKAECHPSCFPRGPLWLIAMEMHLKQLSAAEGWPSICPRPCSLGAHQTQLEDKSFGGTE</sequence>
<gene>
    <name evidence="1" type="ORF">rCG_39758</name>
</gene>
<dbReference type="Proteomes" id="UP000234681">
    <property type="component" value="Chromosome 1"/>
</dbReference>
<dbReference type="EMBL" id="CH473956">
    <property type="protein sequence ID" value="EDM18449.1"/>
    <property type="molecule type" value="Genomic_DNA"/>
</dbReference>
<protein>
    <submittedName>
        <fullName evidence="1">RCG39758</fullName>
    </submittedName>
</protein>
<proteinExistence type="predicted"/>